<keyword evidence="1" id="KW-1133">Transmembrane helix</keyword>
<keyword evidence="1" id="KW-0472">Membrane</keyword>
<evidence type="ECO:0000313" key="2">
    <source>
        <dbReference type="EMBL" id="CDL09388.1"/>
    </source>
</evidence>
<accession>W1DIZ2</accession>
<keyword evidence="3" id="KW-1185">Reference proteome</keyword>
<feature type="transmembrane region" description="Helical" evidence="1">
    <location>
        <begin position="12"/>
        <end position="29"/>
    </location>
</feature>
<proteinExistence type="predicted"/>
<organism evidence="2 3">
    <name type="scientific">Klebsiella pneumoniae IS43</name>
    <dbReference type="NCBI Taxonomy" id="1432552"/>
    <lineage>
        <taxon>Bacteria</taxon>
        <taxon>Pseudomonadati</taxon>
        <taxon>Pseudomonadota</taxon>
        <taxon>Gammaproteobacteria</taxon>
        <taxon>Enterobacterales</taxon>
        <taxon>Enterobacteriaceae</taxon>
        <taxon>Klebsiella/Raoultella group</taxon>
        <taxon>Klebsiella</taxon>
        <taxon>Klebsiella pneumoniae complex</taxon>
    </lineage>
</organism>
<dbReference type="EMBL" id="CBWK010000352">
    <property type="protein sequence ID" value="CDL09388.1"/>
    <property type="molecule type" value="Genomic_DNA"/>
</dbReference>
<sequence>MNISRVSCRKYLIWLAQINILYTTIHYGATGRPVYRYRLVAEQYSLLKQYSQ</sequence>
<protein>
    <submittedName>
        <fullName evidence="2">Fumarate respiration transcriptional regulator DcuR</fullName>
    </submittedName>
</protein>
<keyword evidence="1" id="KW-0812">Transmembrane</keyword>
<evidence type="ECO:0000256" key="1">
    <source>
        <dbReference type="SAM" id="Phobius"/>
    </source>
</evidence>
<dbReference type="eggNOG" id="COG4565">
    <property type="taxonomic scope" value="Bacteria"/>
</dbReference>
<reference evidence="2" key="1">
    <citation type="submission" date="2013-10" db="EMBL/GenBank/DDBJ databases">
        <title>Antibiotic resistance diversity of beta-lactamase producers in the General Hospital Vienna.</title>
        <authorList>
            <person name="Barisic I."/>
            <person name="Mitteregger D."/>
            <person name="Hirschl A.M."/>
            <person name="Noehammer C."/>
            <person name="Wiesinger-Mayr H."/>
        </authorList>
    </citation>
    <scope>NUCLEOTIDE SEQUENCE [LARGE SCALE GENOMIC DNA]</scope>
    <source>
        <strain evidence="2">IS43</strain>
    </source>
</reference>
<evidence type="ECO:0000313" key="3">
    <source>
        <dbReference type="Proteomes" id="UP000019183"/>
    </source>
</evidence>
<dbReference type="Proteomes" id="UP000019183">
    <property type="component" value="Unassembled WGS sequence"/>
</dbReference>
<dbReference type="AlphaFoldDB" id="W1DIZ2"/>
<comment type="caution">
    <text evidence="2">The sequence shown here is derived from an EMBL/GenBank/DDBJ whole genome shotgun (WGS) entry which is preliminary data.</text>
</comment>
<name>W1DIZ2_KLEPN</name>